<dbReference type="InterPro" id="IPR009075">
    <property type="entry name" value="AcylCo_DH/oxidase_C"/>
</dbReference>
<dbReference type="PANTHER" id="PTHR43884:SF12">
    <property type="entry name" value="ISOVALERYL-COA DEHYDROGENASE, MITOCHONDRIAL-RELATED"/>
    <property type="match status" value="1"/>
</dbReference>
<dbReference type="InterPro" id="IPR037069">
    <property type="entry name" value="AcylCoA_DH/ox_N_sf"/>
</dbReference>
<dbReference type="PANTHER" id="PTHR43884">
    <property type="entry name" value="ACYL-COA DEHYDROGENASE"/>
    <property type="match status" value="1"/>
</dbReference>
<dbReference type="GO" id="GO:0050660">
    <property type="term" value="F:flavin adenine dinucleotide binding"/>
    <property type="evidence" value="ECO:0007669"/>
    <property type="project" value="InterPro"/>
</dbReference>
<dbReference type="Pfam" id="PF02770">
    <property type="entry name" value="Acyl-CoA_dh_M"/>
    <property type="match status" value="1"/>
</dbReference>
<dbReference type="Gene3D" id="1.10.540.10">
    <property type="entry name" value="Acyl-CoA dehydrogenase/oxidase, N-terminal domain"/>
    <property type="match status" value="1"/>
</dbReference>
<comment type="cofactor">
    <cofactor evidence="1 6">
        <name>FAD</name>
        <dbReference type="ChEBI" id="CHEBI:57692"/>
    </cofactor>
</comment>
<evidence type="ECO:0000313" key="11">
    <source>
        <dbReference type="Proteomes" id="UP000518300"/>
    </source>
</evidence>
<proteinExistence type="inferred from homology"/>
<keyword evidence="4 6" id="KW-0274">FAD</keyword>
<dbReference type="EMBL" id="JABBJJ010000098">
    <property type="protein sequence ID" value="NMO17430.1"/>
    <property type="molecule type" value="Genomic_DNA"/>
</dbReference>
<dbReference type="FunFam" id="2.40.110.10:FF:000002">
    <property type="entry name" value="Acyl-CoA dehydrogenase fadE12"/>
    <property type="match status" value="1"/>
</dbReference>
<dbReference type="Gene3D" id="1.20.140.10">
    <property type="entry name" value="Butyryl-CoA Dehydrogenase, subunit A, domain 3"/>
    <property type="match status" value="1"/>
</dbReference>
<evidence type="ECO:0000259" key="7">
    <source>
        <dbReference type="Pfam" id="PF00441"/>
    </source>
</evidence>
<name>A0A848LI89_9BACT</name>
<dbReference type="Pfam" id="PF00441">
    <property type="entry name" value="Acyl-CoA_dh_1"/>
    <property type="match status" value="1"/>
</dbReference>
<evidence type="ECO:0000256" key="2">
    <source>
        <dbReference type="ARBA" id="ARBA00009347"/>
    </source>
</evidence>
<comment type="caution">
    <text evidence="10">The sequence shown here is derived from an EMBL/GenBank/DDBJ whole genome shotgun (WGS) entry which is preliminary data.</text>
</comment>
<dbReference type="Gene3D" id="2.40.110.10">
    <property type="entry name" value="Butyryl-CoA Dehydrogenase, subunit A, domain 2"/>
    <property type="match status" value="1"/>
</dbReference>
<dbReference type="InterPro" id="IPR013786">
    <property type="entry name" value="AcylCoA_DH/ox_N"/>
</dbReference>
<evidence type="ECO:0000259" key="8">
    <source>
        <dbReference type="Pfam" id="PF02770"/>
    </source>
</evidence>
<dbReference type="InterPro" id="IPR006091">
    <property type="entry name" value="Acyl-CoA_Oxase/DH_mid-dom"/>
</dbReference>
<accession>A0A848LI89</accession>
<keyword evidence="3 6" id="KW-0285">Flavoprotein</keyword>
<comment type="similarity">
    <text evidence="2 6">Belongs to the acyl-CoA dehydrogenase family.</text>
</comment>
<keyword evidence="11" id="KW-1185">Reference proteome</keyword>
<evidence type="ECO:0000313" key="10">
    <source>
        <dbReference type="EMBL" id="NMO17430.1"/>
    </source>
</evidence>
<dbReference type="GO" id="GO:0003995">
    <property type="term" value="F:acyl-CoA dehydrogenase activity"/>
    <property type="evidence" value="ECO:0007669"/>
    <property type="project" value="InterPro"/>
</dbReference>
<keyword evidence="5 6" id="KW-0560">Oxidoreductase</keyword>
<evidence type="ECO:0000259" key="9">
    <source>
        <dbReference type="Pfam" id="PF02771"/>
    </source>
</evidence>
<evidence type="ECO:0000256" key="5">
    <source>
        <dbReference type="ARBA" id="ARBA00023002"/>
    </source>
</evidence>
<evidence type="ECO:0000256" key="1">
    <source>
        <dbReference type="ARBA" id="ARBA00001974"/>
    </source>
</evidence>
<dbReference type="InterPro" id="IPR046373">
    <property type="entry name" value="Acyl-CoA_Oxase/DH_mid-dom_sf"/>
</dbReference>
<dbReference type="AlphaFoldDB" id="A0A848LI89"/>
<dbReference type="RefSeq" id="WP_169346710.1">
    <property type="nucleotide sequence ID" value="NZ_JABBJJ010000098.1"/>
</dbReference>
<reference evidence="10 11" key="1">
    <citation type="submission" date="2020-04" db="EMBL/GenBank/DDBJ databases">
        <title>Draft genome of Pyxidicoccus fallax type strain.</title>
        <authorList>
            <person name="Whitworth D.E."/>
        </authorList>
    </citation>
    <scope>NUCLEOTIDE SEQUENCE [LARGE SCALE GENOMIC DNA]</scope>
    <source>
        <strain evidence="10 11">DSM 14698</strain>
    </source>
</reference>
<evidence type="ECO:0000256" key="6">
    <source>
        <dbReference type="RuleBase" id="RU362125"/>
    </source>
</evidence>
<gene>
    <name evidence="10" type="ORF">HG543_21570</name>
</gene>
<feature type="domain" description="Acyl-CoA dehydrogenase/oxidase N-terminal" evidence="9">
    <location>
        <begin position="6"/>
        <end position="119"/>
    </location>
</feature>
<dbReference type="SUPFAM" id="SSF56645">
    <property type="entry name" value="Acyl-CoA dehydrogenase NM domain-like"/>
    <property type="match status" value="1"/>
</dbReference>
<dbReference type="PROSITE" id="PS00073">
    <property type="entry name" value="ACYL_COA_DH_2"/>
    <property type="match status" value="1"/>
</dbReference>
<dbReference type="InterPro" id="IPR036250">
    <property type="entry name" value="AcylCo_DH-like_C"/>
</dbReference>
<feature type="domain" description="Acyl-CoA dehydrogenase/oxidase C-terminal" evidence="7">
    <location>
        <begin position="229"/>
        <end position="376"/>
    </location>
</feature>
<dbReference type="FunFam" id="1.10.540.10:FF:000002">
    <property type="entry name" value="Acyl-CoA dehydrogenase FadE19"/>
    <property type="match status" value="1"/>
</dbReference>
<protein>
    <submittedName>
        <fullName evidence="10">Acyl-CoA dehydrogenase</fullName>
    </submittedName>
</protein>
<sequence length="379" mass="42562">MIPPFTEEHDTFRKTVRRFVEKELAPHALEWDQAGLFPRELFRKCGELGLFGIHHDPKYGGSGLDYWFVTVFAEELARGDNAGVSMALMVQGQMATPIINDVGTEEQKREFLAPALAGEKIAALGMSEPGAGSDLANLRTTARRDGDDYVINGSKMWITNGTRADFLVLAVRTGGPGAAGISLVTFPTDVKGFSVSKKLDKVGHRSSDTAILFFEDCRIPARYVLGRENDGFFHIMNSFQGERLVTGINAVAMMQRMLEEAIRYGREREAFGKRLIEYQVWRHKFAEHLTSVAAARQLTYHTVELFQRKRRPLREISMVKLYTADLAQRVAYDCQQFYGGMGYIEETHIARAWRDVRMLTIGGGTSEMMKEIIAQTAGM</sequence>
<evidence type="ECO:0000256" key="4">
    <source>
        <dbReference type="ARBA" id="ARBA00022827"/>
    </source>
</evidence>
<dbReference type="SUPFAM" id="SSF47203">
    <property type="entry name" value="Acyl-CoA dehydrogenase C-terminal domain-like"/>
    <property type="match status" value="1"/>
</dbReference>
<dbReference type="InterPro" id="IPR009100">
    <property type="entry name" value="AcylCoA_DH/oxidase_NM_dom_sf"/>
</dbReference>
<organism evidence="10 11">
    <name type="scientific">Pyxidicoccus fallax</name>
    <dbReference type="NCBI Taxonomy" id="394095"/>
    <lineage>
        <taxon>Bacteria</taxon>
        <taxon>Pseudomonadati</taxon>
        <taxon>Myxococcota</taxon>
        <taxon>Myxococcia</taxon>
        <taxon>Myxococcales</taxon>
        <taxon>Cystobacterineae</taxon>
        <taxon>Myxococcaceae</taxon>
        <taxon>Pyxidicoccus</taxon>
    </lineage>
</organism>
<dbReference type="FunFam" id="1.20.140.10:FF:000001">
    <property type="entry name" value="Acyl-CoA dehydrogenase"/>
    <property type="match status" value="1"/>
</dbReference>
<dbReference type="Pfam" id="PF02771">
    <property type="entry name" value="Acyl-CoA_dh_N"/>
    <property type="match status" value="1"/>
</dbReference>
<evidence type="ECO:0000256" key="3">
    <source>
        <dbReference type="ARBA" id="ARBA00022630"/>
    </source>
</evidence>
<feature type="domain" description="Acyl-CoA oxidase/dehydrogenase middle" evidence="8">
    <location>
        <begin position="123"/>
        <end position="217"/>
    </location>
</feature>
<dbReference type="InterPro" id="IPR006089">
    <property type="entry name" value="Acyl-CoA_DH_CS"/>
</dbReference>
<dbReference type="Proteomes" id="UP000518300">
    <property type="component" value="Unassembled WGS sequence"/>
</dbReference>